<evidence type="ECO:0000313" key="2">
    <source>
        <dbReference type="Proteomes" id="UP001307889"/>
    </source>
</evidence>
<sequence length="194" mass="20859">MAIACRWGLTAAATFSPTLILIDPRIREPMNSSQFTVQDKALAAISFCDHNSIVTAARDKKVTLFDLRMLAVSGVSVLPPGSGKPRCMAVRDHITYVGDSKGTVHLFDLGTSGSVDYFQPVPVAAKSCQIASVCPEVGGFIAGCTDKTVRVVIPTKPLYELKVLHMDYEVTSMSYHNNILAVGKVNGAVDIFKP</sequence>
<evidence type="ECO:0000313" key="1">
    <source>
        <dbReference type="EMBL" id="BES98507.1"/>
    </source>
</evidence>
<organism evidence="1 2">
    <name type="scientific">Nesidiocoris tenuis</name>
    <dbReference type="NCBI Taxonomy" id="355587"/>
    <lineage>
        <taxon>Eukaryota</taxon>
        <taxon>Metazoa</taxon>
        <taxon>Ecdysozoa</taxon>
        <taxon>Arthropoda</taxon>
        <taxon>Hexapoda</taxon>
        <taxon>Insecta</taxon>
        <taxon>Pterygota</taxon>
        <taxon>Neoptera</taxon>
        <taxon>Paraneoptera</taxon>
        <taxon>Hemiptera</taxon>
        <taxon>Heteroptera</taxon>
        <taxon>Panheteroptera</taxon>
        <taxon>Cimicomorpha</taxon>
        <taxon>Miridae</taxon>
        <taxon>Dicyphina</taxon>
        <taxon>Nesidiocoris</taxon>
    </lineage>
</organism>
<dbReference type="InterPro" id="IPR036322">
    <property type="entry name" value="WD40_repeat_dom_sf"/>
</dbReference>
<dbReference type="InterPro" id="IPR015943">
    <property type="entry name" value="WD40/YVTN_repeat-like_dom_sf"/>
</dbReference>
<accession>A0ABN7B4F4</accession>
<name>A0ABN7B4F4_9HEMI</name>
<proteinExistence type="predicted"/>
<protein>
    <submittedName>
        <fullName evidence="1">F-box and wd40 domain protein</fullName>
    </submittedName>
</protein>
<dbReference type="Gene3D" id="2.130.10.10">
    <property type="entry name" value="YVTN repeat-like/Quinoprotein amine dehydrogenase"/>
    <property type="match status" value="1"/>
</dbReference>
<dbReference type="EMBL" id="AP028917">
    <property type="protein sequence ID" value="BES98507.1"/>
    <property type="molecule type" value="Genomic_DNA"/>
</dbReference>
<reference evidence="1 2" key="1">
    <citation type="submission" date="2023-09" db="EMBL/GenBank/DDBJ databases">
        <title>Nesidiocoris tenuis whole genome shotgun sequence.</title>
        <authorList>
            <person name="Shibata T."/>
            <person name="Shimoda M."/>
            <person name="Kobayashi T."/>
            <person name="Uehara T."/>
        </authorList>
    </citation>
    <scope>NUCLEOTIDE SEQUENCE [LARGE SCALE GENOMIC DNA]</scope>
    <source>
        <strain evidence="1 2">Japan</strain>
    </source>
</reference>
<gene>
    <name evidence="1" type="ORF">NTJ_11321</name>
</gene>
<dbReference type="Proteomes" id="UP001307889">
    <property type="component" value="Chromosome 9"/>
</dbReference>
<dbReference type="SUPFAM" id="SSF50978">
    <property type="entry name" value="WD40 repeat-like"/>
    <property type="match status" value="1"/>
</dbReference>
<keyword evidence="2" id="KW-1185">Reference proteome</keyword>